<evidence type="ECO:0000313" key="1">
    <source>
        <dbReference type="EMBL" id="KAA0257494.1"/>
    </source>
</evidence>
<evidence type="ECO:0000313" key="2">
    <source>
        <dbReference type="Proteomes" id="UP000322876"/>
    </source>
</evidence>
<comment type="caution">
    <text evidence="1">The sequence shown here is derived from an EMBL/GenBank/DDBJ whole genome shotgun (WGS) entry which is preliminary data.</text>
</comment>
<dbReference type="EMBL" id="VFJB01000007">
    <property type="protein sequence ID" value="KAA0257494.1"/>
    <property type="molecule type" value="Genomic_DNA"/>
</dbReference>
<dbReference type="Proteomes" id="UP000322876">
    <property type="component" value="Unassembled WGS sequence"/>
</dbReference>
<gene>
    <name evidence="1" type="ORF">FHQ18_09125</name>
</gene>
<name>A0A5A8F3D7_9BACT</name>
<dbReference type="RefSeq" id="WP_149266875.1">
    <property type="nucleotide sequence ID" value="NZ_VFJB01000007.1"/>
</dbReference>
<dbReference type="AlphaFoldDB" id="A0A5A8F3D7"/>
<organism evidence="1 2">
    <name type="scientific">Deferribacter autotrophicus</name>
    <dbReference type="NCBI Taxonomy" id="500465"/>
    <lineage>
        <taxon>Bacteria</taxon>
        <taxon>Pseudomonadati</taxon>
        <taxon>Deferribacterota</taxon>
        <taxon>Deferribacteres</taxon>
        <taxon>Deferribacterales</taxon>
        <taxon>Deferribacteraceae</taxon>
        <taxon>Deferribacter</taxon>
    </lineage>
</organism>
<keyword evidence="2" id="KW-1185">Reference proteome</keyword>
<proteinExistence type="predicted"/>
<protein>
    <submittedName>
        <fullName evidence="1">Uncharacterized protein</fullName>
    </submittedName>
</protein>
<reference evidence="1 2" key="1">
    <citation type="submission" date="2019-06" db="EMBL/GenBank/DDBJ databases">
        <title>Genomic insights into carbon and energy metabolism of Deferribacter autotrophicus revealed new metabolic traits in the phylum Deferribacteres.</title>
        <authorList>
            <person name="Slobodkin A.I."/>
            <person name="Slobodkina G.B."/>
            <person name="Allioux M."/>
            <person name="Alain K."/>
            <person name="Jebbar M."/>
            <person name="Shadrin V."/>
            <person name="Kublanov I.V."/>
            <person name="Toshchakov S.V."/>
            <person name="Bonch-Osmolovskaya E.A."/>
        </authorList>
    </citation>
    <scope>NUCLEOTIDE SEQUENCE [LARGE SCALE GENOMIC DNA]</scope>
    <source>
        <strain evidence="1 2">SL50</strain>
    </source>
</reference>
<accession>A0A5A8F3D7</accession>
<dbReference type="OrthoDB" id="5422953at2"/>
<sequence length="238" mass="28888">MSSDVVYVDDIFYNLSSFLVYQKEHKYEFGYIFWAIIPYFYEHKEIWRPVDFLDEDKTIARCFKISSVGEDAYKRKAPLKKPKLESTEEFPVIKAKKRPCLFFKYYDSFKIDQHICLVFPLYSIYNDMGKLKSKFDQDFIDKVRMLKYNNLFFVKTDGKGNLTDSIIRLDKVYSVYHTYLEYSGFMLHNDIKEILIEQILYSFFGYFHNKEESIYYLILKENNLISNNEFYKYEDVRF</sequence>